<comment type="caution">
    <text evidence="2">The sequence shown here is derived from an EMBL/GenBank/DDBJ whole genome shotgun (WGS) entry which is preliminary data.</text>
</comment>
<reference evidence="2 3" key="1">
    <citation type="submission" date="2024-06" db="EMBL/GenBank/DDBJ databases">
        <title>A chromosome level genome sequence of Diviner's sage (Salvia divinorum).</title>
        <authorList>
            <person name="Ford S.A."/>
            <person name="Ro D.-K."/>
            <person name="Ness R.W."/>
            <person name="Phillips M.A."/>
        </authorList>
    </citation>
    <scope>NUCLEOTIDE SEQUENCE [LARGE SCALE GENOMIC DNA]</scope>
    <source>
        <strain evidence="2">SAF-2024a</strain>
        <tissue evidence="2">Leaf</tissue>
    </source>
</reference>
<dbReference type="InterPro" id="IPR051320">
    <property type="entry name" value="Viral_Replic_Matur_Polypro"/>
</dbReference>
<dbReference type="PANTHER" id="PTHR33064:SF39">
    <property type="match status" value="1"/>
</dbReference>
<dbReference type="FunFam" id="3.30.70.270:FF:000020">
    <property type="entry name" value="Transposon Tf2-6 polyprotein-like Protein"/>
    <property type="match status" value="1"/>
</dbReference>
<feature type="domain" description="Reverse transcriptase/retrotransposon-derived protein RNase H-like" evidence="1">
    <location>
        <begin position="75"/>
        <end position="119"/>
    </location>
</feature>
<evidence type="ECO:0000313" key="2">
    <source>
        <dbReference type="EMBL" id="KAL1545752.1"/>
    </source>
</evidence>
<proteinExistence type="predicted"/>
<dbReference type="Pfam" id="PF17919">
    <property type="entry name" value="RT_RNaseH_2"/>
    <property type="match status" value="1"/>
</dbReference>
<dbReference type="SUPFAM" id="SSF56672">
    <property type="entry name" value="DNA/RNA polymerases"/>
    <property type="match status" value="1"/>
</dbReference>
<dbReference type="Gene3D" id="3.30.70.270">
    <property type="match status" value="1"/>
</dbReference>
<organism evidence="2 3">
    <name type="scientific">Salvia divinorum</name>
    <name type="common">Maria pastora</name>
    <name type="synonym">Diviner's sage</name>
    <dbReference type="NCBI Taxonomy" id="28513"/>
    <lineage>
        <taxon>Eukaryota</taxon>
        <taxon>Viridiplantae</taxon>
        <taxon>Streptophyta</taxon>
        <taxon>Embryophyta</taxon>
        <taxon>Tracheophyta</taxon>
        <taxon>Spermatophyta</taxon>
        <taxon>Magnoliopsida</taxon>
        <taxon>eudicotyledons</taxon>
        <taxon>Gunneridae</taxon>
        <taxon>Pentapetalae</taxon>
        <taxon>asterids</taxon>
        <taxon>lamiids</taxon>
        <taxon>Lamiales</taxon>
        <taxon>Lamiaceae</taxon>
        <taxon>Nepetoideae</taxon>
        <taxon>Mentheae</taxon>
        <taxon>Salviinae</taxon>
        <taxon>Salvia</taxon>
        <taxon>Salvia subgen. Calosphace</taxon>
    </lineage>
</organism>
<dbReference type="AlphaFoldDB" id="A0ABD1GNP6"/>
<dbReference type="EMBL" id="JBEAFC010000008">
    <property type="protein sequence ID" value="KAL1545752.1"/>
    <property type="molecule type" value="Genomic_DNA"/>
</dbReference>
<gene>
    <name evidence="2" type="ORF">AAHA92_22439</name>
</gene>
<evidence type="ECO:0000259" key="1">
    <source>
        <dbReference type="Pfam" id="PF17919"/>
    </source>
</evidence>
<sequence>MVREGIVLRHRVSEKGLEVNCAKVEVIAKLPPPTTVKWIRSFLGHTGFYRRFIKDFSKVAKSLCNLLEKEAKFIFTNACLAAFELLKKKLVEAPIIISPDWTWPFELMCDASDFVLGCIGAKAREIVPYHLLCKKGPE</sequence>
<accession>A0ABD1GNP6</accession>
<protein>
    <recommendedName>
        <fullName evidence="1">Reverse transcriptase/retrotransposon-derived protein RNase H-like domain-containing protein</fullName>
    </recommendedName>
</protein>
<dbReference type="InterPro" id="IPR043128">
    <property type="entry name" value="Rev_trsase/Diguanyl_cyclase"/>
</dbReference>
<dbReference type="InterPro" id="IPR041577">
    <property type="entry name" value="RT_RNaseH_2"/>
</dbReference>
<evidence type="ECO:0000313" key="3">
    <source>
        <dbReference type="Proteomes" id="UP001567538"/>
    </source>
</evidence>
<dbReference type="InterPro" id="IPR043502">
    <property type="entry name" value="DNA/RNA_pol_sf"/>
</dbReference>
<name>A0ABD1GNP6_SALDI</name>
<keyword evidence="3" id="KW-1185">Reference proteome</keyword>
<dbReference type="PANTHER" id="PTHR33064">
    <property type="entry name" value="POL PROTEIN"/>
    <property type="match status" value="1"/>
</dbReference>
<dbReference type="Proteomes" id="UP001567538">
    <property type="component" value="Unassembled WGS sequence"/>
</dbReference>